<feature type="transmembrane region" description="Helical" evidence="2">
    <location>
        <begin position="36"/>
        <end position="58"/>
    </location>
</feature>
<protein>
    <recommendedName>
        <fullName evidence="3">DUF2062 domain-containing protein</fullName>
    </recommendedName>
</protein>
<feature type="region of interest" description="Disordered" evidence="1">
    <location>
        <begin position="1"/>
        <end position="22"/>
    </location>
</feature>
<evidence type="ECO:0000313" key="5">
    <source>
        <dbReference type="Proteomes" id="UP000005387"/>
    </source>
</evidence>
<dbReference type="AlphaFoldDB" id="E0IBF7"/>
<name>E0IBF7_9BACL</name>
<keyword evidence="2" id="KW-0812">Transmembrane</keyword>
<feature type="transmembrane region" description="Helical" evidence="2">
    <location>
        <begin position="88"/>
        <end position="113"/>
    </location>
</feature>
<accession>E0IBF7</accession>
<reference evidence="4 5" key="1">
    <citation type="submission" date="2010-07" db="EMBL/GenBank/DDBJ databases">
        <title>The draft genome of Paenibacillus curdlanolyticus YK9.</title>
        <authorList>
            <consortium name="US DOE Joint Genome Institute (JGI-PGF)"/>
            <person name="Lucas S."/>
            <person name="Copeland A."/>
            <person name="Lapidus A."/>
            <person name="Cheng J.-F."/>
            <person name="Bruce D."/>
            <person name="Goodwin L."/>
            <person name="Pitluck S."/>
            <person name="Land M.L."/>
            <person name="Hauser L."/>
            <person name="Chang Y.-J."/>
            <person name="Jeffries C."/>
            <person name="Anderson I.J."/>
            <person name="Johnson E."/>
            <person name="Loganathan U."/>
            <person name="Mulhopadhyay B."/>
            <person name="Kyrpides N."/>
            <person name="Woyke T.J."/>
        </authorList>
    </citation>
    <scope>NUCLEOTIDE SEQUENCE [LARGE SCALE GENOMIC DNA]</scope>
    <source>
        <strain evidence="4 5">YK9</strain>
    </source>
</reference>
<feature type="domain" description="DUF2062" evidence="3">
    <location>
        <begin position="29"/>
        <end position="170"/>
    </location>
</feature>
<keyword evidence="2" id="KW-1133">Transmembrane helix</keyword>
<dbReference type="Pfam" id="PF09835">
    <property type="entry name" value="DUF2062"/>
    <property type="match status" value="1"/>
</dbReference>
<dbReference type="Proteomes" id="UP000005387">
    <property type="component" value="Unassembled WGS sequence"/>
</dbReference>
<feature type="transmembrane region" description="Helical" evidence="2">
    <location>
        <begin position="64"/>
        <end position="81"/>
    </location>
</feature>
<dbReference type="RefSeq" id="WP_006038984.1">
    <property type="nucleotide sequence ID" value="NZ_AEDD01000008.1"/>
</dbReference>
<evidence type="ECO:0000256" key="2">
    <source>
        <dbReference type="SAM" id="Phobius"/>
    </source>
</evidence>
<organism evidence="4 5">
    <name type="scientific">Paenibacillus curdlanolyticus YK9</name>
    <dbReference type="NCBI Taxonomy" id="717606"/>
    <lineage>
        <taxon>Bacteria</taxon>
        <taxon>Bacillati</taxon>
        <taxon>Bacillota</taxon>
        <taxon>Bacilli</taxon>
        <taxon>Bacillales</taxon>
        <taxon>Paenibacillaceae</taxon>
        <taxon>Paenibacillus</taxon>
    </lineage>
</organism>
<dbReference type="STRING" id="717606.PaecuDRAFT_2996"/>
<feature type="transmembrane region" description="Helical" evidence="2">
    <location>
        <begin position="133"/>
        <end position="156"/>
    </location>
</feature>
<dbReference type="InterPro" id="IPR018639">
    <property type="entry name" value="DUF2062"/>
</dbReference>
<evidence type="ECO:0000256" key="1">
    <source>
        <dbReference type="SAM" id="MobiDB-lite"/>
    </source>
</evidence>
<proteinExistence type="predicted"/>
<dbReference type="eggNOG" id="COG3216">
    <property type="taxonomic scope" value="Bacteria"/>
</dbReference>
<evidence type="ECO:0000259" key="3">
    <source>
        <dbReference type="Pfam" id="PF09835"/>
    </source>
</evidence>
<keyword evidence="5" id="KW-1185">Reference proteome</keyword>
<dbReference type="EMBL" id="AEDD01000008">
    <property type="protein sequence ID" value="EFM10037.1"/>
    <property type="molecule type" value="Genomic_DNA"/>
</dbReference>
<sequence>MRAMERGGKRKPGNGTSARDRGRKPLQLKRWFRHKLLMLLRAPGGAAFVALGFSIGIAIEMVTLPTMGLAFFLIFPLVYLLRASMAGALVGFLIGKVIFIPIAFLSGIVGGWILPAHLHVHISFLPHFVNKFIGYNLKLIVGGLINGILLGILFYFPVRQSISFFTERRRKKRKERRTDTLASKPAVE</sequence>
<keyword evidence="2" id="KW-0472">Membrane</keyword>
<gene>
    <name evidence="4" type="ORF">PaecuDRAFT_2996</name>
</gene>
<evidence type="ECO:0000313" key="4">
    <source>
        <dbReference type="EMBL" id="EFM10037.1"/>
    </source>
</evidence>